<dbReference type="Proteomes" id="UP000028681">
    <property type="component" value="Plasmid 1"/>
</dbReference>
<dbReference type="KEGG" id="ete:ETEE_p1097"/>
<feature type="region of interest" description="Disordered" evidence="1">
    <location>
        <begin position="289"/>
        <end position="329"/>
    </location>
</feature>
<keyword evidence="2" id="KW-0614">Plasmid</keyword>
<sequence length="425" mass="47153">MNKLNHLEKICVIYADFDIWSGQTRLSASDLKLGEGGEIPPEKVAQLGSKKICDPAKLKGFHRLKTETRRMLLRFGMPFMNGFAVPISKRDEICAKLNGVSFQFEQLKQDFIKGYNDAVDEWCRENPEYAGAIRAGSLPKETVEARIGFEYQLFMVQPVNEDEGSAKRLNRKIESLGDDLISEVAQEANKFYMERLAGRDQCGITTRQTLRNIRDKVDGLSFLNNAFNPLVKLLDQTLNGYEKHADGRNIVAPFFYQVVAAVLIMSEKERIEQYANGLISVEGMANDIGGSETLTGNPANDTKAEPESVKSSDDTHEDEWKGDDIKQQNNVADVVQSEGNSISNGIDDLSEDIDNFFKNCPELGGSESKDNSNADDTVQADLSEASVATASLDDAKAEPIQNQGDVSDQSLNQEQPEADSSDYFF</sequence>
<feature type="region of interest" description="Disordered" evidence="1">
    <location>
        <begin position="357"/>
        <end position="425"/>
    </location>
</feature>
<dbReference type="EMBL" id="CP006665">
    <property type="protein sequence ID" value="AIJ10688.1"/>
    <property type="molecule type" value="Genomic_DNA"/>
</dbReference>
<organism evidence="2 3">
    <name type="scientific">Edwardsiella anguillarum ET080813</name>
    <dbReference type="NCBI Taxonomy" id="667120"/>
    <lineage>
        <taxon>Bacteria</taxon>
        <taxon>Pseudomonadati</taxon>
        <taxon>Pseudomonadota</taxon>
        <taxon>Gammaproteobacteria</taxon>
        <taxon>Enterobacterales</taxon>
        <taxon>Hafniaceae</taxon>
        <taxon>Edwardsiella</taxon>
    </lineage>
</organism>
<dbReference type="AlphaFoldDB" id="A0A076LVY3"/>
<gene>
    <name evidence="2" type="ORF">ETEE_p1097</name>
</gene>
<protein>
    <recommendedName>
        <fullName evidence="4">Cobalamine biosynthesis protein</fullName>
    </recommendedName>
</protein>
<dbReference type="RefSeq" id="WP_034164931.1">
    <property type="nucleotide sequence ID" value="NZ_CP006665.1"/>
</dbReference>
<dbReference type="GeneID" id="33941578"/>
<evidence type="ECO:0000256" key="1">
    <source>
        <dbReference type="SAM" id="MobiDB-lite"/>
    </source>
</evidence>
<evidence type="ECO:0000313" key="2">
    <source>
        <dbReference type="EMBL" id="AIJ10688.1"/>
    </source>
</evidence>
<reference evidence="2 3" key="1">
    <citation type="journal article" date="2012" name="PLoS ONE">
        <title>Edwardsiella comparative phylogenomics reveal the new intra/inter-species taxonomic relationships, virulence evolution and niche adaptation mechanisms.</title>
        <authorList>
            <person name="Yang M."/>
            <person name="Lv Y."/>
            <person name="Xiao J."/>
            <person name="Wu H."/>
            <person name="Zheng H."/>
            <person name="Liu Q."/>
            <person name="Zhang Y."/>
            <person name="Wang Q."/>
        </authorList>
    </citation>
    <scope>NUCLEOTIDE SEQUENCE [LARGE SCALE GENOMIC DNA]</scope>
    <source>
        <strain evidence="3">080813</strain>
        <plasmid evidence="3">Plasmid 1</plasmid>
    </source>
</reference>
<proteinExistence type="predicted"/>
<accession>A0A076LVY3</accession>
<dbReference type="Pfam" id="PF11348">
    <property type="entry name" value="DUF3150"/>
    <property type="match status" value="1"/>
</dbReference>
<evidence type="ECO:0008006" key="4">
    <source>
        <dbReference type="Google" id="ProtNLM"/>
    </source>
</evidence>
<dbReference type="InterPro" id="IPR021496">
    <property type="entry name" value="DUF3150"/>
</dbReference>
<dbReference type="HOGENOM" id="CLU_053103_0_0_6"/>
<evidence type="ECO:0000313" key="3">
    <source>
        <dbReference type="Proteomes" id="UP000028681"/>
    </source>
</evidence>
<feature type="compositionally biased region" description="Basic and acidic residues" evidence="1">
    <location>
        <begin position="302"/>
        <end position="326"/>
    </location>
</feature>
<name>A0A076LVY3_9GAMM</name>
<geneLocation type="plasmid" evidence="2 3">
    <name>1</name>
</geneLocation>
<feature type="compositionally biased region" description="Acidic residues" evidence="1">
    <location>
        <begin position="416"/>
        <end position="425"/>
    </location>
</feature>
<feature type="compositionally biased region" description="Polar residues" evidence="1">
    <location>
        <begin position="400"/>
        <end position="415"/>
    </location>
</feature>